<dbReference type="GO" id="GO:0000166">
    <property type="term" value="F:nucleotide binding"/>
    <property type="evidence" value="ECO:0007669"/>
    <property type="project" value="UniProtKB-KW"/>
</dbReference>
<dbReference type="Gene3D" id="3.40.50.10860">
    <property type="entry name" value="Leucine Dehydrogenase, chain A, domain 1"/>
    <property type="match status" value="1"/>
</dbReference>
<dbReference type="PIRSF" id="PIRSF000185">
    <property type="entry name" value="Glu_DH"/>
    <property type="match status" value="1"/>
</dbReference>
<proteinExistence type="inferred from homology"/>
<comment type="similarity">
    <text evidence="1 3 7">Belongs to the Glu/Leu/Phe/Val dehydrogenases family.</text>
</comment>
<feature type="binding site" evidence="5">
    <location>
        <position position="222"/>
    </location>
    <ligand>
        <name>NAD(+)</name>
        <dbReference type="ChEBI" id="CHEBI:57540"/>
    </ligand>
</feature>
<dbReference type="Gene3D" id="3.40.50.720">
    <property type="entry name" value="NAD(P)-binding Rossmann-like Domain"/>
    <property type="match status" value="1"/>
</dbReference>
<evidence type="ECO:0000256" key="6">
    <source>
        <dbReference type="PIRSR" id="PIRSR000185-3"/>
    </source>
</evidence>
<feature type="active site" description="Proton donor" evidence="4">
    <location>
        <position position="107"/>
    </location>
</feature>
<dbReference type="RefSeq" id="WP_012120518.1">
    <property type="nucleotide sequence ID" value="NC_009767.1"/>
</dbReference>
<dbReference type="HOGENOM" id="CLU_025763_1_2_0"/>
<protein>
    <recommendedName>
        <fullName evidence="3">Glutamate dehydrogenase</fullName>
    </recommendedName>
</protein>
<dbReference type="Pfam" id="PF00208">
    <property type="entry name" value="ELFV_dehydrog"/>
    <property type="match status" value="1"/>
</dbReference>
<evidence type="ECO:0000256" key="2">
    <source>
        <dbReference type="ARBA" id="ARBA00023002"/>
    </source>
</evidence>
<dbReference type="FunFam" id="3.40.50.10860:FF:000003">
    <property type="entry name" value="Glutamate dehydrogenase"/>
    <property type="match status" value="1"/>
</dbReference>
<dbReference type="STRING" id="383372.Rcas_2006"/>
<dbReference type="InterPro" id="IPR033922">
    <property type="entry name" value="NAD_bind_Glu_DH"/>
</dbReference>
<evidence type="ECO:0000313" key="9">
    <source>
        <dbReference type="EMBL" id="ABU58094.1"/>
    </source>
</evidence>
<dbReference type="CDD" id="cd01076">
    <property type="entry name" value="NAD_bind_1_Glu_DH"/>
    <property type="match status" value="1"/>
</dbReference>
<dbReference type="Proteomes" id="UP000000263">
    <property type="component" value="Chromosome"/>
</dbReference>
<name>A7NKS4_ROSCS</name>
<dbReference type="AlphaFoldDB" id="A7NKS4"/>
<evidence type="ECO:0000313" key="10">
    <source>
        <dbReference type="Proteomes" id="UP000000263"/>
    </source>
</evidence>
<dbReference type="PRINTS" id="PR00082">
    <property type="entry name" value="GLFDHDRGNASE"/>
</dbReference>
<dbReference type="GO" id="GO:0004352">
    <property type="term" value="F:glutamate dehydrogenase (NAD+) activity"/>
    <property type="evidence" value="ECO:0007669"/>
    <property type="project" value="TreeGrafter"/>
</dbReference>
<dbReference type="InterPro" id="IPR006095">
    <property type="entry name" value="Glu/Leu/Phe/Val/Trp_DH"/>
</dbReference>
<dbReference type="SMART" id="SM00839">
    <property type="entry name" value="ELFV_dehydrog"/>
    <property type="match status" value="1"/>
</dbReference>
<evidence type="ECO:0000256" key="1">
    <source>
        <dbReference type="ARBA" id="ARBA00006382"/>
    </source>
</evidence>
<dbReference type="SUPFAM" id="SSF51735">
    <property type="entry name" value="NAD(P)-binding Rossmann-fold domains"/>
    <property type="match status" value="1"/>
</dbReference>
<feature type="binding site" evidence="5">
    <location>
        <position position="95"/>
    </location>
    <ligand>
        <name>substrate</name>
    </ligand>
</feature>
<keyword evidence="5" id="KW-0520">NAD</keyword>
<feature type="binding site" evidence="5">
    <location>
        <position position="350"/>
    </location>
    <ligand>
        <name>substrate</name>
    </ligand>
</feature>
<sequence>MTMEQESALASAQRQFDIAADILQLEPGLRRILRVPQRELTVTFPVKMDDGRIETFVGYRVHHNITRGPAKGGIRYHPNVTIDDVRAFSMLMTWKCATVNIPYGGAKGAVVVDPRQLSMGELERLTRRYTSEISILISPDRDIPAPDIGTNPQVMAWIMDTYSMHSGHTVPAVVTGKPIEIGGSYGRREATARGLSYVLREAAEALSFPIAGARIVIQGFGNVGATCARLLEEMGATIIAVSDSKGGIYRRNGLPLAAVVAHKQRTGTVTDFPEADRVTNAELLELPCDILVPAAVQMQITARNADRIRARIVGEAANAPTTPEADAILYDRGIFVIPDILAGAGGVTVSYFEWVQGLQEFFWTEREVNAQLERVMVGAFNQVLRTAHERRVHMRTAAYLLAVNRVADATRIRGIYP</sequence>
<evidence type="ECO:0000259" key="8">
    <source>
        <dbReference type="SMART" id="SM00839"/>
    </source>
</evidence>
<dbReference type="EMBL" id="CP000804">
    <property type="protein sequence ID" value="ABU58094.1"/>
    <property type="molecule type" value="Genomic_DNA"/>
</dbReference>
<feature type="domain" description="Glutamate/phenylalanine/leucine/valine/L-tryptophan dehydrogenase C-terminal" evidence="8">
    <location>
        <begin position="184"/>
        <end position="414"/>
    </location>
</feature>
<dbReference type="InterPro" id="IPR006097">
    <property type="entry name" value="Glu/Leu/Phe/Val/Trp_DH_dimer"/>
</dbReference>
<dbReference type="KEGG" id="rca:Rcas_2006"/>
<dbReference type="eggNOG" id="COG0334">
    <property type="taxonomic scope" value="Bacteria"/>
</dbReference>
<dbReference type="InterPro" id="IPR006096">
    <property type="entry name" value="Glu/Leu/Phe/Val/Trp_DH_C"/>
</dbReference>
<keyword evidence="10" id="KW-1185">Reference proteome</keyword>
<feature type="binding site" evidence="5">
    <location>
        <position position="71"/>
    </location>
    <ligand>
        <name>substrate</name>
    </ligand>
</feature>
<dbReference type="OrthoDB" id="9803297at2"/>
<dbReference type="InterPro" id="IPR014362">
    <property type="entry name" value="Glu_DH"/>
</dbReference>
<reference evidence="9 10" key="1">
    <citation type="submission" date="2007-08" db="EMBL/GenBank/DDBJ databases">
        <title>Complete sequence of Roseiflexus castenholzii DSM 13941.</title>
        <authorList>
            <consortium name="US DOE Joint Genome Institute"/>
            <person name="Copeland A."/>
            <person name="Lucas S."/>
            <person name="Lapidus A."/>
            <person name="Barry K."/>
            <person name="Glavina del Rio T."/>
            <person name="Dalin E."/>
            <person name="Tice H."/>
            <person name="Pitluck S."/>
            <person name="Thompson L.S."/>
            <person name="Brettin T."/>
            <person name="Bruce D."/>
            <person name="Detter J.C."/>
            <person name="Han C."/>
            <person name="Tapia R."/>
            <person name="Schmutz J."/>
            <person name="Larimer F."/>
            <person name="Land M."/>
            <person name="Hauser L."/>
            <person name="Kyrpides N."/>
            <person name="Mikhailova N."/>
            <person name="Bryant D.A."/>
            <person name="Hanada S."/>
            <person name="Tsukatani Y."/>
            <person name="Richardson P."/>
        </authorList>
    </citation>
    <scope>NUCLEOTIDE SEQUENCE [LARGE SCALE GENOMIC DNA]</scope>
    <source>
        <strain evidence="10">DSM 13941 / HLO8</strain>
    </source>
</reference>
<dbReference type="InterPro" id="IPR036291">
    <property type="entry name" value="NAD(P)-bd_dom_sf"/>
</dbReference>
<evidence type="ECO:0000256" key="3">
    <source>
        <dbReference type="PIRNR" id="PIRNR000185"/>
    </source>
</evidence>
<feature type="site" description="Important for catalysis" evidence="6">
    <location>
        <position position="147"/>
    </location>
</feature>
<keyword evidence="2 3" id="KW-0560">Oxidoreductase</keyword>
<feature type="binding site" evidence="5">
    <location>
        <position position="191"/>
    </location>
    <ligand>
        <name>NAD(+)</name>
        <dbReference type="ChEBI" id="CHEBI:57540"/>
    </ligand>
</feature>
<evidence type="ECO:0000256" key="7">
    <source>
        <dbReference type="RuleBase" id="RU004417"/>
    </source>
</evidence>
<dbReference type="PANTHER" id="PTHR11606">
    <property type="entry name" value="GLUTAMATE DEHYDROGENASE"/>
    <property type="match status" value="1"/>
</dbReference>
<evidence type="ECO:0000256" key="4">
    <source>
        <dbReference type="PIRSR" id="PIRSR000185-1"/>
    </source>
</evidence>
<organism evidence="9 10">
    <name type="scientific">Roseiflexus castenholzii (strain DSM 13941 / HLO8)</name>
    <dbReference type="NCBI Taxonomy" id="383372"/>
    <lineage>
        <taxon>Bacteria</taxon>
        <taxon>Bacillati</taxon>
        <taxon>Chloroflexota</taxon>
        <taxon>Chloroflexia</taxon>
        <taxon>Chloroflexales</taxon>
        <taxon>Roseiflexineae</taxon>
        <taxon>Roseiflexaceae</taxon>
        <taxon>Roseiflexus</taxon>
    </lineage>
</organism>
<accession>A7NKS4</accession>
<keyword evidence="5" id="KW-0547">Nucleotide-binding</keyword>
<gene>
    <name evidence="9" type="ordered locus">Rcas_2006</name>
</gene>
<dbReference type="SUPFAM" id="SSF53223">
    <property type="entry name" value="Aminoacid dehydrogenase-like, N-terminal domain"/>
    <property type="match status" value="1"/>
</dbReference>
<dbReference type="PANTHER" id="PTHR11606:SF13">
    <property type="entry name" value="GLUTAMATE DEHYDROGENASE 1, MITOCHONDRIAL"/>
    <property type="match status" value="1"/>
</dbReference>
<dbReference type="InterPro" id="IPR046346">
    <property type="entry name" value="Aminoacid_DH-like_N_sf"/>
</dbReference>
<evidence type="ECO:0000256" key="5">
    <source>
        <dbReference type="PIRSR" id="PIRSR000185-2"/>
    </source>
</evidence>
<dbReference type="Pfam" id="PF02812">
    <property type="entry name" value="ELFV_dehydrog_N"/>
    <property type="match status" value="1"/>
</dbReference>
<dbReference type="GO" id="GO:0006538">
    <property type="term" value="P:L-glutamate catabolic process"/>
    <property type="evidence" value="ECO:0007669"/>
    <property type="project" value="TreeGrafter"/>
</dbReference>